<evidence type="ECO:0000313" key="2">
    <source>
        <dbReference type="Proteomes" id="UP000217790"/>
    </source>
</evidence>
<reference evidence="2" key="1">
    <citation type="journal article" date="2017" name="Nat. Ecol. Evol.">
        <title>Genome expansion and lineage-specific genetic innovations in the forest pathogenic fungi Armillaria.</title>
        <authorList>
            <person name="Sipos G."/>
            <person name="Prasanna A.N."/>
            <person name="Walter M.C."/>
            <person name="O'Connor E."/>
            <person name="Balint B."/>
            <person name="Krizsan K."/>
            <person name="Kiss B."/>
            <person name="Hess J."/>
            <person name="Varga T."/>
            <person name="Slot J."/>
            <person name="Riley R."/>
            <person name="Boka B."/>
            <person name="Rigling D."/>
            <person name="Barry K."/>
            <person name="Lee J."/>
            <person name="Mihaltcheva S."/>
            <person name="LaButti K."/>
            <person name="Lipzen A."/>
            <person name="Waldron R."/>
            <person name="Moloney N.M."/>
            <person name="Sperisen C."/>
            <person name="Kredics L."/>
            <person name="Vagvoelgyi C."/>
            <person name="Patrignani A."/>
            <person name="Fitzpatrick D."/>
            <person name="Nagy I."/>
            <person name="Doyle S."/>
            <person name="Anderson J.B."/>
            <person name="Grigoriev I.V."/>
            <person name="Gueldener U."/>
            <person name="Muensterkoetter M."/>
            <person name="Nagy L.G."/>
        </authorList>
    </citation>
    <scope>NUCLEOTIDE SEQUENCE [LARGE SCALE GENOMIC DNA]</scope>
    <source>
        <strain evidence="2">Ar21-2</strain>
    </source>
</reference>
<dbReference type="InParanoid" id="A0A2H3E5W6"/>
<evidence type="ECO:0000313" key="1">
    <source>
        <dbReference type="EMBL" id="PBK95056.1"/>
    </source>
</evidence>
<keyword evidence="2" id="KW-1185">Reference proteome</keyword>
<dbReference type="OrthoDB" id="10650992at2759"/>
<accession>A0A2H3E5W6</accession>
<sequence>MNTVNPPKVSARYIEQSLIIYKDESFTSQNLVEQDTVEKSYKIQKITICENLRPLLFRYKNEGTQKPGAESYPRVKSWSGELFATDPRLTGPVGYQNEAWEVNVLLFFSTSLRLYMVALTGIGIHGRRENRVGRYDSTESYHCGRHYIVATYAKMAFKMIACMRRNPGTVPWGLETRTAIWKARYPHEARWRIVNGSWQRGGTGPTLRSLPCFYVLNQNQSSENLGVGKLWSVMCLESFAVLSLAYCQNHVVHGRIITMDIPVMTYLILVDSTHSFSVDIGSFATLLMQVTVPSNFRTKTKGGFENPLSEAFSMRRRSYEVVQKAQEQPEGMNTGMHPYATCQFESGEITDVSTVAELWHPEPSSLMGFRSIDMPVYQMSFVCVFQGTISEATSPRETDLLLHHSINAFGTR</sequence>
<name>A0A2H3E5W6_ARMGA</name>
<dbReference type="EMBL" id="KZ293652">
    <property type="protein sequence ID" value="PBK95056.1"/>
    <property type="molecule type" value="Genomic_DNA"/>
</dbReference>
<dbReference type="Proteomes" id="UP000217790">
    <property type="component" value="Unassembled WGS sequence"/>
</dbReference>
<proteinExistence type="predicted"/>
<organism evidence="1 2">
    <name type="scientific">Armillaria gallica</name>
    <name type="common">Bulbous honey fungus</name>
    <name type="synonym">Armillaria bulbosa</name>
    <dbReference type="NCBI Taxonomy" id="47427"/>
    <lineage>
        <taxon>Eukaryota</taxon>
        <taxon>Fungi</taxon>
        <taxon>Dikarya</taxon>
        <taxon>Basidiomycota</taxon>
        <taxon>Agaricomycotina</taxon>
        <taxon>Agaricomycetes</taxon>
        <taxon>Agaricomycetidae</taxon>
        <taxon>Agaricales</taxon>
        <taxon>Marasmiineae</taxon>
        <taxon>Physalacriaceae</taxon>
        <taxon>Armillaria</taxon>
    </lineage>
</organism>
<gene>
    <name evidence="1" type="ORF">ARMGADRAFT_1028486</name>
</gene>
<protein>
    <submittedName>
        <fullName evidence="1">Uncharacterized protein</fullName>
    </submittedName>
</protein>
<dbReference type="AlphaFoldDB" id="A0A2H3E5W6"/>